<dbReference type="Proteomes" id="UP001595444">
    <property type="component" value="Unassembled WGS sequence"/>
</dbReference>
<dbReference type="CDD" id="cd00207">
    <property type="entry name" value="fer2"/>
    <property type="match status" value="1"/>
</dbReference>
<dbReference type="InterPro" id="IPR036010">
    <property type="entry name" value="2Fe-2S_ferredoxin-like_sf"/>
</dbReference>
<dbReference type="Pfam" id="PF00111">
    <property type="entry name" value="Fer2"/>
    <property type="match status" value="1"/>
</dbReference>
<comment type="cofactor">
    <cofactor evidence="6">
        <name>[2Fe-2S] cluster</name>
        <dbReference type="ChEBI" id="CHEBI:190135"/>
    </cofactor>
</comment>
<dbReference type="RefSeq" id="WP_194215387.1">
    <property type="nucleotide sequence ID" value="NZ_CP061205.1"/>
</dbReference>
<comment type="similarity">
    <text evidence="1">Belongs to the adrenodoxin/putidaredoxin family.</text>
</comment>
<keyword evidence="2" id="KW-0001">2Fe-2S</keyword>
<keyword evidence="4" id="KW-0408">Iron</keyword>
<evidence type="ECO:0000313" key="9">
    <source>
        <dbReference type="Proteomes" id="UP001595444"/>
    </source>
</evidence>
<keyword evidence="5" id="KW-0411">Iron-sulfur</keyword>
<evidence type="ECO:0000313" key="8">
    <source>
        <dbReference type="EMBL" id="MFC3051971.1"/>
    </source>
</evidence>
<dbReference type="InterPro" id="IPR001041">
    <property type="entry name" value="2Fe-2S_ferredoxin-type"/>
</dbReference>
<keyword evidence="3" id="KW-0479">Metal-binding</keyword>
<evidence type="ECO:0000256" key="1">
    <source>
        <dbReference type="ARBA" id="ARBA00010914"/>
    </source>
</evidence>
<evidence type="ECO:0000256" key="2">
    <source>
        <dbReference type="ARBA" id="ARBA00022714"/>
    </source>
</evidence>
<evidence type="ECO:0000256" key="5">
    <source>
        <dbReference type="ARBA" id="ARBA00023014"/>
    </source>
</evidence>
<accession>A0ABV7D557</accession>
<sequence length="104" mass="11108">MPDIIFTRADGVKETVEADIGVSIMEAGRDAGVGVEGTCGGCLSCATCHVIVADSWFTELEPMTEDEDDMLDMAEERCATSRLGCQIAMTEALDGIEITVPENF</sequence>
<dbReference type="InterPro" id="IPR001055">
    <property type="entry name" value="Adrenodoxin-like"/>
</dbReference>
<evidence type="ECO:0000256" key="3">
    <source>
        <dbReference type="ARBA" id="ARBA00022723"/>
    </source>
</evidence>
<evidence type="ECO:0000256" key="6">
    <source>
        <dbReference type="ARBA" id="ARBA00034078"/>
    </source>
</evidence>
<dbReference type="PANTHER" id="PTHR23426">
    <property type="entry name" value="FERREDOXIN/ADRENODOXIN"/>
    <property type="match status" value="1"/>
</dbReference>
<dbReference type="PRINTS" id="PR00355">
    <property type="entry name" value="ADRENODOXIN"/>
</dbReference>
<evidence type="ECO:0000259" key="7">
    <source>
        <dbReference type="PROSITE" id="PS51085"/>
    </source>
</evidence>
<dbReference type="PROSITE" id="PS51085">
    <property type="entry name" value="2FE2S_FER_2"/>
    <property type="match status" value="1"/>
</dbReference>
<protein>
    <submittedName>
        <fullName evidence="8">2Fe-2S iron-sulfur cluster-binding protein</fullName>
    </submittedName>
</protein>
<comment type="caution">
    <text evidence="8">The sequence shown here is derived from an EMBL/GenBank/DDBJ whole genome shotgun (WGS) entry which is preliminary data.</text>
</comment>
<dbReference type="Gene3D" id="3.10.20.30">
    <property type="match status" value="1"/>
</dbReference>
<proteinExistence type="inferred from homology"/>
<dbReference type="EMBL" id="JBHRSL010000006">
    <property type="protein sequence ID" value="MFC3051971.1"/>
    <property type="molecule type" value="Genomic_DNA"/>
</dbReference>
<dbReference type="PANTHER" id="PTHR23426:SF65">
    <property type="entry name" value="FERREDOXIN-2, MITOCHONDRIAL"/>
    <property type="match status" value="1"/>
</dbReference>
<reference evidence="9" key="1">
    <citation type="journal article" date="2019" name="Int. J. Syst. Evol. Microbiol.">
        <title>The Global Catalogue of Microorganisms (GCM) 10K type strain sequencing project: providing services to taxonomists for standard genome sequencing and annotation.</title>
        <authorList>
            <consortium name="The Broad Institute Genomics Platform"/>
            <consortium name="The Broad Institute Genome Sequencing Center for Infectious Disease"/>
            <person name="Wu L."/>
            <person name="Ma J."/>
        </authorList>
    </citation>
    <scope>NUCLEOTIDE SEQUENCE [LARGE SCALE GENOMIC DNA]</scope>
    <source>
        <strain evidence="9">KCTC 62164</strain>
    </source>
</reference>
<name>A0ABV7D557_9PROT</name>
<organism evidence="8 9">
    <name type="scientific">Kordiimonas pumila</name>
    <dbReference type="NCBI Taxonomy" id="2161677"/>
    <lineage>
        <taxon>Bacteria</taxon>
        <taxon>Pseudomonadati</taxon>
        <taxon>Pseudomonadota</taxon>
        <taxon>Alphaproteobacteria</taxon>
        <taxon>Kordiimonadales</taxon>
        <taxon>Kordiimonadaceae</taxon>
        <taxon>Kordiimonas</taxon>
    </lineage>
</organism>
<feature type="domain" description="2Fe-2S ferredoxin-type" evidence="7">
    <location>
        <begin position="2"/>
        <end position="104"/>
    </location>
</feature>
<gene>
    <name evidence="8" type="ORF">ACFOKA_08640</name>
</gene>
<dbReference type="InterPro" id="IPR012675">
    <property type="entry name" value="Beta-grasp_dom_sf"/>
</dbReference>
<dbReference type="SUPFAM" id="SSF54292">
    <property type="entry name" value="2Fe-2S ferredoxin-like"/>
    <property type="match status" value="1"/>
</dbReference>
<evidence type="ECO:0000256" key="4">
    <source>
        <dbReference type="ARBA" id="ARBA00023004"/>
    </source>
</evidence>
<keyword evidence="9" id="KW-1185">Reference proteome</keyword>